<dbReference type="OrthoDB" id="272324at2759"/>
<dbReference type="Proteomes" id="UP000007350">
    <property type="component" value="Unassembled WGS sequence"/>
</dbReference>
<keyword evidence="3" id="KW-1185">Reference proteome</keyword>
<evidence type="ECO:0000313" key="3">
    <source>
        <dbReference type="Proteomes" id="UP000007350"/>
    </source>
</evidence>
<dbReference type="EMBL" id="AHKC01015492">
    <property type="protein sequence ID" value="EKF28586.1"/>
    <property type="molecule type" value="Genomic_DNA"/>
</dbReference>
<dbReference type="InterPro" id="IPR005184">
    <property type="entry name" value="DUF306_Meta_HslJ"/>
</dbReference>
<gene>
    <name evidence="2" type="ORF">MOQ_007664</name>
</gene>
<sequence>ECPPSACTSAAVLLAVQGDVSAAADDSLPLGFVVLDIRPLAPCLPFAWHFTWAETCALVCALHGVSVPQRECLCCMCTVASVSYFPFLPLFSLLFLAQHTQFSAKGRAKANPHAMSSAPDELFGKYRMLIFNGRDLSQEDRAFKIKFTKWENDVEVRAVVVNVMSGYMEYRDGKLTGGMASTLSLGRPFLMEVEDFLRSGFAAGMEVFIEGEVMTLSCGEDALLLVAE</sequence>
<feature type="non-terminal residue" evidence="2">
    <location>
        <position position="1"/>
    </location>
</feature>
<comment type="caution">
    <text evidence="2">The sequence shown here is derived from an EMBL/GenBank/DDBJ whole genome shotgun (WGS) entry which is preliminary data.</text>
</comment>
<accession>K2N255</accession>
<proteinExistence type="predicted"/>
<reference evidence="2 3" key="1">
    <citation type="journal article" date="2012" name="BMC Genomics">
        <title>Comparative genomic analysis of human infective Trypanosoma cruzi lineages with the bat-restricted subspecies T. cruzi marinkellei.</title>
        <authorList>
            <person name="Franzen O."/>
            <person name="Talavera-Lopez C."/>
            <person name="Ochaya S."/>
            <person name="Butler C.E."/>
            <person name="Messenger L.A."/>
            <person name="Lewis M.D."/>
            <person name="Llewellyn M.S."/>
            <person name="Marinkelle C.J."/>
            <person name="Tyler K.M."/>
            <person name="Miles M.A."/>
            <person name="Andersson B."/>
        </authorList>
    </citation>
    <scope>NUCLEOTIDE SEQUENCE [LARGE SCALE GENOMIC DNA]</scope>
    <source>
        <strain evidence="2 3">B7</strain>
    </source>
</reference>
<feature type="domain" description="DUF306" evidence="1">
    <location>
        <begin position="127"/>
        <end position="221"/>
    </location>
</feature>
<name>K2N255_TRYCR</name>
<evidence type="ECO:0000259" key="1">
    <source>
        <dbReference type="Pfam" id="PF03724"/>
    </source>
</evidence>
<protein>
    <recommendedName>
        <fullName evidence="1">DUF306 domain-containing protein</fullName>
    </recommendedName>
</protein>
<dbReference type="AlphaFoldDB" id="K2N255"/>
<evidence type="ECO:0000313" key="2">
    <source>
        <dbReference type="EMBL" id="EKF28586.1"/>
    </source>
</evidence>
<dbReference type="Pfam" id="PF03724">
    <property type="entry name" value="META"/>
    <property type="match status" value="1"/>
</dbReference>
<organism evidence="2 3">
    <name type="scientific">Trypanosoma cruzi marinkellei</name>
    <dbReference type="NCBI Taxonomy" id="85056"/>
    <lineage>
        <taxon>Eukaryota</taxon>
        <taxon>Discoba</taxon>
        <taxon>Euglenozoa</taxon>
        <taxon>Kinetoplastea</taxon>
        <taxon>Metakinetoplastina</taxon>
        <taxon>Trypanosomatida</taxon>
        <taxon>Trypanosomatidae</taxon>
        <taxon>Trypanosoma</taxon>
        <taxon>Schizotrypanum</taxon>
    </lineage>
</organism>